<proteinExistence type="predicted"/>
<evidence type="ECO:0000256" key="1">
    <source>
        <dbReference type="ARBA" id="ARBA00004141"/>
    </source>
</evidence>
<dbReference type="GO" id="GO:0016020">
    <property type="term" value="C:membrane"/>
    <property type="evidence" value="ECO:0007669"/>
    <property type="project" value="UniProtKB-SubCell"/>
</dbReference>
<dbReference type="InterPro" id="IPR036513">
    <property type="entry name" value="STAS_dom_sf"/>
</dbReference>
<dbReference type="Pfam" id="PF01740">
    <property type="entry name" value="STAS"/>
    <property type="match status" value="1"/>
</dbReference>
<dbReference type="Proteomes" id="UP000265040">
    <property type="component" value="Chromosome 23"/>
</dbReference>
<dbReference type="CDD" id="cd07042">
    <property type="entry name" value="STAS_SulP_like_sulfate_transporter"/>
    <property type="match status" value="1"/>
</dbReference>
<keyword evidence="3 5" id="KW-1133">Transmembrane helix</keyword>
<accession>A0A3Q1IBZ0</accession>
<feature type="transmembrane region" description="Helical" evidence="5">
    <location>
        <begin position="103"/>
        <end position="122"/>
    </location>
</feature>
<feature type="transmembrane region" description="Helical" evidence="5">
    <location>
        <begin position="427"/>
        <end position="451"/>
    </location>
</feature>
<evidence type="ECO:0000256" key="5">
    <source>
        <dbReference type="SAM" id="Phobius"/>
    </source>
</evidence>
<evidence type="ECO:0000259" key="6">
    <source>
        <dbReference type="PROSITE" id="PS50801"/>
    </source>
</evidence>
<keyword evidence="4 5" id="KW-0472">Membrane</keyword>
<dbReference type="InterPro" id="IPR011547">
    <property type="entry name" value="SLC26A/SulP_dom"/>
</dbReference>
<reference evidence="7" key="3">
    <citation type="submission" date="2025-09" db="UniProtKB">
        <authorList>
            <consortium name="Ensembl"/>
        </authorList>
    </citation>
    <scope>IDENTIFICATION</scope>
</reference>
<reference evidence="7" key="1">
    <citation type="submission" date="2021-04" db="EMBL/GenBank/DDBJ databases">
        <authorList>
            <consortium name="Wellcome Sanger Institute Data Sharing"/>
        </authorList>
    </citation>
    <scope>NUCLEOTIDE SEQUENCE [LARGE SCALE GENOMIC DNA]</scope>
</reference>
<organism evidence="7 8">
    <name type="scientific">Anabas testudineus</name>
    <name type="common">Climbing perch</name>
    <name type="synonym">Anthias testudineus</name>
    <dbReference type="NCBI Taxonomy" id="64144"/>
    <lineage>
        <taxon>Eukaryota</taxon>
        <taxon>Metazoa</taxon>
        <taxon>Chordata</taxon>
        <taxon>Craniata</taxon>
        <taxon>Vertebrata</taxon>
        <taxon>Euteleostomi</taxon>
        <taxon>Actinopterygii</taxon>
        <taxon>Neopterygii</taxon>
        <taxon>Teleostei</taxon>
        <taxon>Neoteleostei</taxon>
        <taxon>Acanthomorphata</taxon>
        <taxon>Anabantaria</taxon>
        <taxon>Anabantiformes</taxon>
        <taxon>Anabantoidei</taxon>
        <taxon>Anabantidae</taxon>
        <taxon>Anabas</taxon>
    </lineage>
</organism>
<feature type="transmembrane region" description="Helical" evidence="5">
    <location>
        <begin position="253"/>
        <end position="272"/>
    </location>
</feature>
<dbReference type="PANTHER" id="PTHR11814">
    <property type="entry name" value="SULFATE TRANSPORTER"/>
    <property type="match status" value="1"/>
</dbReference>
<reference evidence="7" key="2">
    <citation type="submission" date="2025-08" db="UniProtKB">
        <authorList>
            <consortium name="Ensembl"/>
        </authorList>
    </citation>
    <scope>IDENTIFICATION</scope>
</reference>
<feature type="transmembrane region" description="Helical" evidence="5">
    <location>
        <begin position="169"/>
        <end position="187"/>
    </location>
</feature>
<feature type="transmembrane region" description="Helical" evidence="5">
    <location>
        <begin position="458"/>
        <end position="483"/>
    </location>
</feature>
<dbReference type="PROSITE" id="PS50801">
    <property type="entry name" value="STAS"/>
    <property type="match status" value="1"/>
</dbReference>
<keyword evidence="8" id="KW-1185">Reference proteome</keyword>
<feature type="transmembrane region" description="Helical" evidence="5">
    <location>
        <begin position="222"/>
        <end position="241"/>
    </location>
</feature>
<dbReference type="SUPFAM" id="SSF52091">
    <property type="entry name" value="SpoIIaa-like"/>
    <property type="match status" value="1"/>
</dbReference>
<feature type="transmembrane region" description="Helical" evidence="5">
    <location>
        <begin position="194"/>
        <end position="216"/>
    </location>
</feature>
<evidence type="ECO:0000256" key="4">
    <source>
        <dbReference type="ARBA" id="ARBA00023136"/>
    </source>
</evidence>
<dbReference type="InterPro" id="IPR002645">
    <property type="entry name" value="STAS_dom"/>
</dbReference>
<dbReference type="Gene3D" id="3.30.750.24">
    <property type="entry name" value="STAS domain"/>
    <property type="match status" value="1"/>
</dbReference>
<dbReference type="NCBIfam" id="TIGR00815">
    <property type="entry name" value="sulP"/>
    <property type="match status" value="1"/>
</dbReference>
<name>A0A3Q1IBZ0_ANATE</name>
<dbReference type="GeneTree" id="ENSGT01150000286920"/>
<evidence type="ECO:0000256" key="2">
    <source>
        <dbReference type="ARBA" id="ARBA00022692"/>
    </source>
</evidence>
<sequence>NEENLTVLFEQYVVARPLYSEDSFAEDHEKIYRHHKTMLDHVKQYFTCDSKRAKNAALSLLPVISWMKIYRIKEWLLSDIVSGVSTGLVAVLQGLAYCLLASLPAWYGLFSAFFPVITYFFLGTSRHISVGPFPVLCLMIGSVVTRLVPDEGQPLNITAFEGLSIDERRVLVAYSVTFLTGIMQLAMGMLQVGFVVMYLSDTLVSGFTTAAAIHILVSQLKFVLGLQVPGISGPLSIIYTLEIIFNKITSTNVCDVVISLVIMGVVFIVKEINDRFKSKLPVPIPIEVIMTVIACGVSFAFDFKTRYVFYHLRYESPVAPNIHILQETAVEAFPMAIVGFAVAFSVAKVYSVKHDYTIDGNQELIAFGVSNIFGASFKSFAASTSLSRSAVQESTGGKTQVAGLLSAIIVMIVTLAIGFLLEPLPKSVLGAVVIVNLKGMLMQFSEVPYLWRRDKPDCMVWLGTCFASIILGLDLGLAVGLGMELISVVIRAQLLCDVNGKAPPQIYEPEGVKIFRIPSPIFFANIEFFRSKLVEAVGFNPLRVLRKRNKALRMIRKLLKKGDLQWTSVSNDSFTESEDESNMEELDLPTDFKDLPVRIDWNAELPANIVVPSVDLHSLILDFAAVSFLDISALKGLKTALKELIRVEIDVYIVACDPYILEKLYHCCFFDDEVQPSMFFLTLHDAMLHILEKHPESTEKNLCFAQSSSHPV</sequence>
<dbReference type="AlphaFoldDB" id="A0A3Q1IBZ0"/>
<evidence type="ECO:0000256" key="3">
    <source>
        <dbReference type="ARBA" id="ARBA00022989"/>
    </source>
</evidence>
<dbReference type="Ensembl" id="ENSATET00000001969.3">
    <property type="protein sequence ID" value="ENSATEP00000001946.3"/>
    <property type="gene ID" value="ENSATEG00000001461.3"/>
</dbReference>
<feature type="transmembrane region" description="Helical" evidence="5">
    <location>
        <begin position="75"/>
        <end position="97"/>
    </location>
</feature>
<dbReference type="Pfam" id="PF00916">
    <property type="entry name" value="Sulfate_transp"/>
    <property type="match status" value="1"/>
</dbReference>
<comment type="subcellular location">
    <subcellularLocation>
        <location evidence="1">Membrane</location>
        <topology evidence="1">Multi-pass membrane protein</topology>
    </subcellularLocation>
</comment>
<keyword evidence="2 5" id="KW-0812">Transmembrane</keyword>
<feature type="transmembrane region" description="Helical" evidence="5">
    <location>
        <begin position="364"/>
        <end position="381"/>
    </location>
</feature>
<dbReference type="InterPro" id="IPR001902">
    <property type="entry name" value="SLC26A/SulP_fam"/>
</dbReference>
<protein>
    <recommendedName>
        <fullName evidence="6">STAS domain-containing protein</fullName>
    </recommendedName>
</protein>
<feature type="transmembrane region" description="Helical" evidence="5">
    <location>
        <begin position="332"/>
        <end position="352"/>
    </location>
</feature>
<dbReference type="GO" id="GO:0055085">
    <property type="term" value="P:transmembrane transport"/>
    <property type="evidence" value="ECO:0007669"/>
    <property type="project" value="InterPro"/>
</dbReference>
<evidence type="ECO:0000313" key="8">
    <source>
        <dbReference type="Proteomes" id="UP000265040"/>
    </source>
</evidence>
<feature type="domain" description="STAS" evidence="6">
    <location>
        <begin position="502"/>
        <end position="690"/>
    </location>
</feature>
<evidence type="ECO:0000313" key="7">
    <source>
        <dbReference type="Ensembl" id="ENSATEP00000001946.3"/>
    </source>
</evidence>
<feature type="transmembrane region" description="Helical" evidence="5">
    <location>
        <begin position="284"/>
        <end position="303"/>
    </location>
</feature>
<feature type="transmembrane region" description="Helical" evidence="5">
    <location>
        <begin position="401"/>
        <end position="421"/>
    </location>
</feature>